<feature type="domain" description="FAD-binding" evidence="5">
    <location>
        <begin position="2"/>
        <end position="227"/>
    </location>
</feature>
<comment type="cofactor">
    <cofactor evidence="1">
        <name>FAD</name>
        <dbReference type="ChEBI" id="CHEBI:57692"/>
    </cofactor>
</comment>
<evidence type="ECO:0000256" key="3">
    <source>
        <dbReference type="ARBA" id="ARBA00022630"/>
    </source>
</evidence>
<dbReference type="Gene3D" id="3.40.30.120">
    <property type="match status" value="1"/>
</dbReference>
<sequence length="419" mass="45480">MAGARVELGGELVELAQDRDQVTASVRFDGQHQDIRARYLIGCDGGGSTVRKQVGIDFLGETWEQQRMLFGNLRVDGLDASVAHMWANGSGGGMLTLAPMPRSGTWFFTAPLPPDGGQGSSAVSVETFADIFSQRVGMPGVRFHDAVYLSVYHVNIRMVDRYRDGRVFLAGDAAHVHTPAGGQGMNTGVQDAYNLGWKLAHVLRGAPEPLLDTYEEERLPIAEHVLASTTARGRFWSSDDSARVSERIVGAFQGRDPFSDVSQLSITYRGSSLTRDLDEAIGIRAGDRAPDARCIEPASGEQVRLFDLFHGTHFTLLVFGLKPAPQLSEGRRGEVRTHRILLPGLPCSDGESALIDSAREAHDLYGVDGNGLVLIRPDGYVALAGGSWDDQSVVDYLQRVTGDRAHGFEHGRQALELPS</sequence>
<dbReference type="InterPro" id="IPR036249">
    <property type="entry name" value="Thioredoxin-like_sf"/>
</dbReference>
<evidence type="ECO:0000313" key="6">
    <source>
        <dbReference type="EMBL" id="TMR20840.1"/>
    </source>
</evidence>
<dbReference type="InterPro" id="IPR050641">
    <property type="entry name" value="RIFMO-like"/>
</dbReference>
<dbReference type="Gene3D" id="3.50.50.60">
    <property type="entry name" value="FAD/NAD(P)-binding domain"/>
    <property type="match status" value="2"/>
</dbReference>
<protein>
    <submittedName>
        <fullName evidence="6">3-(3-hydroxyphenyl)propionate hydroxylase</fullName>
    </submittedName>
</protein>
<comment type="caution">
    <text evidence="6">The sequence shown here is derived from an EMBL/GenBank/DDBJ whole genome shotgun (WGS) entry which is preliminary data.</text>
</comment>
<dbReference type="PANTHER" id="PTHR43004:SF19">
    <property type="entry name" value="BINDING MONOOXYGENASE, PUTATIVE (JCVI)-RELATED"/>
    <property type="match status" value="1"/>
</dbReference>
<gene>
    <name evidence="6" type="ORF">ETD85_51760</name>
</gene>
<comment type="similarity">
    <text evidence="2">Belongs to the PheA/TfdB FAD monooxygenase family.</text>
</comment>
<dbReference type="InterPro" id="IPR002938">
    <property type="entry name" value="FAD-bd"/>
</dbReference>
<dbReference type="SUPFAM" id="SSF51905">
    <property type="entry name" value="FAD/NAD(P)-binding domain"/>
    <property type="match status" value="1"/>
</dbReference>
<keyword evidence="3" id="KW-0285">Flavoprotein</keyword>
<dbReference type="Pfam" id="PF01494">
    <property type="entry name" value="FAD_binding_3"/>
    <property type="match status" value="1"/>
</dbReference>
<dbReference type="GO" id="GO:0071949">
    <property type="term" value="F:FAD binding"/>
    <property type="evidence" value="ECO:0007669"/>
    <property type="project" value="InterPro"/>
</dbReference>
<dbReference type="Proteomes" id="UP000306628">
    <property type="component" value="Unassembled WGS sequence"/>
</dbReference>
<organism evidence="6 7">
    <name type="scientific">Nonomuraea zeae</name>
    <dbReference type="NCBI Taxonomy" id="1642303"/>
    <lineage>
        <taxon>Bacteria</taxon>
        <taxon>Bacillati</taxon>
        <taxon>Actinomycetota</taxon>
        <taxon>Actinomycetes</taxon>
        <taxon>Streptosporangiales</taxon>
        <taxon>Streptosporangiaceae</taxon>
        <taxon>Nonomuraea</taxon>
    </lineage>
</organism>
<dbReference type="OrthoDB" id="8670884at2"/>
<dbReference type="Pfam" id="PF21274">
    <property type="entry name" value="Rng_hyd_C"/>
    <property type="match status" value="1"/>
</dbReference>
<dbReference type="EMBL" id="VCKX01000311">
    <property type="protein sequence ID" value="TMR20840.1"/>
    <property type="molecule type" value="Genomic_DNA"/>
</dbReference>
<reference evidence="6 7" key="1">
    <citation type="submission" date="2019-05" db="EMBL/GenBank/DDBJ databases">
        <title>Draft genome sequence of Nonomuraea zeae DSM 100528.</title>
        <authorList>
            <person name="Saricaoglu S."/>
            <person name="Isik K."/>
        </authorList>
    </citation>
    <scope>NUCLEOTIDE SEQUENCE [LARGE SCALE GENOMIC DNA]</scope>
    <source>
        <strain evidence="6 7">DSM 100528</strain>
    </source>
</reference>
<evidence type="ECO:0000313" key="7">
    <source>
        <dbReference type="Proteomes" id="UP000306628"/>
    </source>
</evidence>
<evidence type="ECO:0000256" key="4">
    <source>
        <dbReference type="ARBA" id="ARBA00022827"/>
    </source>
</evidence>
<proteinExistence type="inferred from homology"/>
<dbReference type="AlphaFoldDB" id="A0A5S4G4F4"/>
<evidence type="ECO:0000256" key="1">
    <source>
        <dbReference type="ARBA" id="ARBA00001974"/>
    </source>
</evidence>
<evidence type="ECO:0000256" key="2">
    <source>
        <dbReference type="ARBA" id="ARBA00007801"/>
    </source>
</evidence>
<dbReference type="PANTHER" id="PTHR43004">
    <property type="entry name" value="TRK SYSTEM POTASSIUM UPTAKE PROTEIN"/>
    <property type="match status" value="1"/>
</dbReference>
<keyword evidence="7" id="KW-1185">Reference proteome</keyword>
<dbReference type="GO" id="GO:0016709">
    <property type="term" value="F:oxidoreductase activity, acting on paired donors, with incorporation or reduction of molecular oxygen, NAD(P)H as one donor, and incorporation of one atom of oxygen"/>
    <property type="evidence" value="ECO:0007669"/>
    <property type="project" value="UniProtKB-ARBA"/>
</dbReference>
<evidence type="ECO:0000259" key="5">
    <source>
        <dbReference type="Pfam" id="PF01494"/>
    </source>
</evidence>
<dbReference type="InterPro" id="IPR036188">
    <property type="entry name" value="FAD/NAD-bd_sf"/>
</dbReference>
<dbReference type="SUPFAM" id="SSF52833">
    <property type="entry name" value="Thioredoxin-like"/>
    <property type="match status" value="1"/>
</dbReference>
<name>A0A5S4G4F4_9ACTN</name>
<dbReference type="PRINTS" id="PR00420">
    <property type="entry name" value="RNGMNOXGNASE"/>
</dbReference>
<accession>A0A5S4G4F4</accession>
<keyword evidence="4" id="KW-0274">FAD</keyword>